<dbReference type="AlphaFoldDB" id="T0FN42"/>
<accession>T0FN42</accession>
<organism evidence="1 2">
    <name type="scientific">Leptospira noguchii serovar Panama str. CZ214</name>
    <dbReference type="NCBI Taxonomy" id="1001595"/>
    <lineage>
        <taxon>Bacteria</taxon>
        <taxon>Pseudomonadati</taxon>
        <taxon>Spirochaetota</taxon>
        <taxon>Spirochaetia</taxon>
        <taxon>Leptospirales</taxon>
        <taxon>Leptospiraceae</taxon>
        <taxon>Leptospira</taxon>
    </lineage>
</organism>
<dbReference type="EMBL" id="AKWY02000023">
    <property type="protein sequence ID" value="EQA70960.1"/>
    <property type="molecule type" value="Genomic_DNA"/>
</dbReference>
<dbReference type="Proteomes" id="UP000015442">
    <property type="component" value="Unassembled WGS sequence"/>
</dbReference>
<protein>
    <submittedName>
        <fullName evidence="1">Uncharacterized protein</fullName>
    </submittedName>
</protein>
<reference evidence="1 2" key="1">
    <citation type="submission" date="2013-05" db="EMBL/GenBank/DDBJ databases">
        <authorList>
            <person name="Harkins D.M."/>
            <person name="Durkin A.S."/>
            <person name="Brinkac L.M."/>
            <person name="Haft D.H."/>
            <person name="Selengut J.D."/>
            <person name="Sanka R."/>
            <person name="DePew J."/>
            <person name="Purushe J."/>
            <person name="Hartskeerl R.A."/>
            <person name="Ahmed A."/>
            <person name="van der Linden H."/>
            <person name="Goris M.G.A."/>
            <person name="Vinetz J.M."/>
            <person name="Sutton G.G."/>
            <person name="Nierman W.C."/>
            <person name="Fouts D.E."/>
        </authorList>
    </citation>
    <scope>NUCLEOTIDE SEQUENCE [LARGE SCALE GENOMIC DNA]</scope>
    <source>
        <strain evidence="1 2">CZ214</strain>
    </source>
</reference>
<name>T0FN42_9LEPT</name>
<comment type="caution">
    <text evidence="1">The sequence shown here is derived from an EMBL/GenBank/DDBJ whole genome shotgun (WGS) entry which is preliminary data.</text>
</comment>
<gene>
    <name evidence="1" type="ORF">LEP1GSC059_3130</name>
</gene>
<sequence>MLLPEVFKLKSACETVMSATFVISGKEILGGPHFKFTSAIFFLSC</sequence>
<evidence type="ECO:0000313" key="2">
    <source>
        <dbReference type="Proteomes" id="UP000015442"/>
    </source>
</evidence>
<evidence type="ECO:0000313" key="1">
    <source>
        <dbReference type="EMBL" id="EQA70960.1"/>
    </source>
</evidence>
<proteinExistence type="predicted"/>